<comment type="similarity">
    <text evidence="1">Belongs to the protein kinase superfamily. STE Ser/Thr protein kinase family. MAP kinase kinase kinase subfamily.</text>
</comment>
<dbReference type="EMBL" id="JARJCW010000054">
    <property type="protein sequence ID" value="KAJ7202627.1"/>
    <property type="molecule type" value="Genomic_DNA"/>
</dbReference>
<dbReference type="Proteomes" id="UP001219525">
    <property type="component" value="Unassembled WGS sequence"/>
</dbReference>
<evidence type="ECO:0000256" key="5">
    <source>
        <dbReference type="ARBA" id="ARBA00022777"/>
    </source>
</evidence>
<dbReference type="SUPFAM" id="SSF56112">
    <property type="entry name" value="Protein kinase-like (PK-like)"/>
    <property type="match status" value="1"/>
</dbReference>
<dbReference type="InterPro" id="IPR000719">
    <property type="entry name" value="Prot_kinase_dom"/>
</dbReference>
<dbReference type="InterPro" id="IPR011009">
    <property type="entry name" value="Kinase-like_dom_sf"/>
</dbReference>
<keyword evidence="5 8" id="KW-0418">Kinase</keyword>
<organism evidence="8 9">
    <name type="scientific">Mycena pura</name>
    <dbReference type="NCBI Taxonomy" id="153505"/>
    <lineage>
        <taxon>Eukaryota</taxon>
        <taxon>Fungi</taxon>
        <taxon>Dikarya</taxon>
        <taxon>Basidiomycota</taxon>
        <taxon>Agaricomycotina</taxon>
        <taxon>Agaricomycetes</taxon>
        <taxon>Agaricomycetidae</taxon>
        <taxon>Agaricales</taxon>
        <taxon>Marasmiineae</taxon>
        <taxon>Mycenaceae</taxon>
        <taxon>Mycena</taxon>
    </lineage>
</organism>
<dbReference type="Gene3D" id="1.10.510.10">
    <property type="entry name" value="Transferase(Phosphotransferase) domain 1"/>
    <property type="match status" value="1"/>
</dbReference>
<keyword evidence="6" id="KW-0067">ATP-binding</keyword>
<dbReference type="AlphaFoldDB" id="A0AAD6V8I2"/>
<protein>
    <submittedName>
        <fullName evidence="8">Kinase-like domain-containing protein</fullName>
    </submittedName>
</protein>
<keyword evidence="4" id="KW-0547">Nucleotide-binding</keyword>
<evidence type="ECO:0000256" key="1">
    <source>
        <dbReference type="ARBA" id="ARBA00006529"/>
    </source>
</evidence>
<dbReference type="GO" id="GO:0005524">
    <property type="term" value="F:ATP binding"/>
    <property type="evidence" value="ECO:0007669"/>
    <property type="project" value="UniProtKB-KW"/>
</dbReference>
<dbReference type="Pfam" id="PF00069">
    <property type="entry name" value="Pkinase"/>
    <property type="match status" value="1"/>
</dbReference>
<evidence type="ECO:0000256" key="4">
    <source>
        <dbReference type="ARBA" id="ARBA00022741"/>
    </source>
</evidence>
<accession>A0AAD6V8I2</accession>
<keyword evidence="3" id="KW-0808">Transferase</keyword>
<comment type="caution">
    <text evidence="8">The sequence shown here is derived from an EMBL/GenBank/DDBJ whole genome shotgun (WGS) entry which is preliminary data.</text>
</comment>
<evidence type="ECO:0000256" key="3">
    <source>
        <dbReference type="ARBA" id="ARBA00022679"/>
    </source>
</evidence>
<dbReference type="GO" id="GO:0004674">
    <property type="term" value="F:protein serine/threonine kinase activity"/>
    <property type="evidence" value="ECO:0007669"/>
    <property type="project" value="UniProtKB-KW"/>
</dbReference>
<reference evidence="8" key="1">
    <citation type="submission" date="2023-03" db="EMBL/GenBank/DDBJ databases">
        <title>Massive genome expansion in bonnet fungi (Mycena s.s.) driven by repeated elements and novel gene families across ecological guilds.</title>
        <authorList>
            <consortium name="Lawrence Berkeley National Laboratory"/>
            <person name="Harder C.B."/>
            <person name="Miyauchi S."/>
            <person name="Viragh M."/>
            <person name="Kuo A."/>
            <person name="Thoen E."/>
            <person name="Andreopoulos B."/>
            <person name="Lu D."/>
            <person name="Skrede I."/>
            <person name="Drula E."/>
            <person name="Henrissat B."/>
            <person name="Morin E."/>
            <person name="Kohler A."/>
            <person name="Barry K."/>
            <person name="LaButti K."/>
            <person name="Morin E."/>
            <person name="Salamov A."/>
            <person name="Lipzen A."/>
            <person name="Mereny Z."/>
            <person name="Hegedus B."/>
            <person name="Baldrian P."/>
            <person name="Stursova M."/>
            <person name="Weitz H."/>
            <person name="Taylor A."/>
            <person name="Grigoriev I.V."/>
            <person name="Nagy L.G."/>
            <person name="Martin F."/>
            <person name="Kauserud H."/>
        </authorList>
    </citation>
    <scope>NUCLEOTIDE SEQUENCE</scope>
    <source>
        <strain evidence="8">9144</strain>
    </source>
</reference>
<evidence type="ECO:0000256" key="2">
    <source>
        <dbReference type="ARBA" id="ARBA00022527"/>
    </source>
</evidence>
<evidence type="ECO:0000256" key="6">
    <source>
        <dbReference type="ARBA" id="ARBA00022840"/>
    </source>
</evidence>
<dbReference type="PROSITE" id="PS50011">
    <property type="entry name" value="PROTEIN_KINASE_DOM"/>
    <property type="match status" value="1"/>
</dbReference>
<evidence type="ECO:0000259" key="7">
    <source>
        <dbReference type="PROSITE" id="PS50011"/>
    </source>
</evidence>
<dbReference type="InterPro" id="IPR008266">
    <property type="entry name" value="Tyr_kinase_AS"/>
</dbReference>
<evidence type="ECO:0000313" key="9">
    <source>
        <dbReference type="Proteomes" id="UP001219525"/>
    </source>
</evidence>
<proteinExistence type="inferred from homology"/>
<keyword evidence="2" id="KW-0723">Serine/threonine-protein kinase</keyword>
<gene>
    <name evidence="8" type="ORF">GGX14DRAFT_653875</name>
</gene>
<dbReference type="PROSITE" id="PS00109">
    <property type="entry name" value="PROTEIN_KINASE_TYR"/>
    <property type="match status" value="1"/>
</dbReference>
<dbReference type="PANTHER" id="PTHR11584:SF369">
    <property type="entry name" value="MITOGEN-ACTIVATED PROTEIN KINASE KINASE KINASE 19-RELATED"/>
    <property type="match status" value="1"/>
</dbReference>
<feature type="domain" description="Protein kinase" evidence="7">
    <location>
        <begin position="32"/>
        <end position="287"/>
    </location>
</feature>
<evidence type="ECO:0000313" key="8">
    <source>
        <dbReference type="EMBL" id="KAJ7202627.1"/>
    </source>
</evidence>
<sequence length="291" mass="32832">MLYALILRRCRQNSCPNERTKKSVCYDSNVKHRRGPLIASSVYGDVYLLYDDNNKRVLAEKRFHPEGRKLGEVKNEITQTLLKLEHLNIVSFIDVNYVHPNLDVVMEYVEGGTVRRMAEVLGPIAEGDARRICRQLVAGLEYLHYQSPPIVHKDIRGANLLITLDGCVKISDVGLPRPEIIRTSLDGYAEIGPGVVAWMAPEVMLRMHCTPGVDIWGVAATLIEMVEGGHPWAGRERGPFLLMQKILAYNMHIPSSVSADLRDLLTQIFVPADTRLSIQGVKSHRWMLNQE</sequence>
<name>A0AAD6V8I2_9AGAR</name>
<dbReference type="PANTHER" id="PTHR11584">
    <property type="entry name" value="SERINE/THREONINE PROTEIN KINASE"/>
    <property type="match status" value="1"/>
</dbReference>
<keyword evidence="9" id="KW-1185">Reference proteome</keyword>